<dbReference type="InterPro" id="IPR004090">
    <property type="entry name" value="Chemotax_Me-accpt_rcpt"/>
</dbReference>
<dbReference type="SUPFAM" id="SSF58104">
    <property type="entry name" value="Methyl-accepting chemotaxis protein (MCP) signaling domain"/>
    <property type="match status" value="1"/>
</dbReference>
<evidence type="ECO:0000256" key="3">
    <source>
        <dbReference type="ARBA" id="ARBA00023224"/>
    </source>
</evidence>
<dbReference type="PANTHER" id="PTHR43531">
    <property type="entry name" value="PROTEIN ICFG"/>
    <property type="match status" value="1"/>
</dbReference>
<organism evidence="7 8">
    <name type="scientific">Enterobacter cloacae</name>
    <dbReference type="NCBI Taxonomy" id="550"/>
    <lineage>
        <taxon>Bacteria</taxon>
        <taxon>Pseudomonadati</taxon>
        <taxon>Pseudomonadota</taxon>
        <taxon>Gammaproteobacteria</taxon>
        <taxon>Enterobacterales</taxon>
        <taxon>Enterobacteriaceae</taxon>
        <taxon>Enterobacter</taxon>
        <taxon>Enterobacter cloacae complex</taxon>
    </lineage>
</organism>
<dbReference type="GO" id="GO:0004888">
    <property type="term" value="F:transmembrane signaling receptor activity"/>
    <property type="evidence" value="ECO:0007669"/>
    <property type="project" value="InterPro"/>
</dbReference>
<evidence type="ECO:0000256" key="2">
    <source>
        <dbReference type="ARBA" id="ARBA00022500"/>
    </source>
</evidence>
<comment type="similarity">
    <text evidence="4">Belongs to the methyl-accepting chemotaxis (MCP) protein family.</text>
</comment>
<dbReference type="GO" id="GO:0007165">
    <property type="term" value="P:signal transduction"/>
    <property type="evidence" value="ECO:0007669"/>
    <property type="project" value="UniProtKB-KW"/>
</dbReference>
<evidence type="ECO:0000313" key="7">
    <source>
        <dbReference type="EMBL" id="STQ11061.1"/>
    </source>
</evidence>
<dbReference type="GO" id="GO:0005886">
    <property type="term" value="C:plasma membrane"/>
    <property type="evidence" value="ECO:0007669"/>
    <property type="project" value="TreeGrafter"/>
</dbReference>
<dbReference type="EMBL" id="UGJB01000004">
    <property type="protein sequence ID" value="STQ11061.1"/>
    <property type="molecule type" value="Genomic_DNA"/>
</dbReference>
<sequence length="126" mass="13248">MQDIAASSQKIGDIISVIDGIAFQTNILALNAAVEAARAGEQGRGFAVVAGEVRNLASRSANAAKEIKGLIEESVSRVQQGSALVDTAAKTMHEIVTSVTRVNDIMGEIASASDEQRRGIEQVARR</sequence>
<protein>
    <submittedName>
        <fullName evidence="7">Methyl-accepting chemotaxis protein IV</fullName>
    </submittedName>
</protein>
<dbReference type="SMART" id="SM00283">
    <property type="entry name" value="MA"/>
    <property type="match status" value="1"/>
</dbReference>
<keyword evidence="1" id="KW-0488">Methylation</keyword>
<name>A0A377M008_ENTCL</name>
<accession>A0A377M008</accession>
<keyword evidence="2" id="KW-0145">Chemotaxis</keyword>
<evidence type="ECO:0000256" key="1">
    <source>
        <dbReference type="ARBA" id="ARBA00022481"/>
    </source>
</evidence>
<proteinExistence type="inferred from homology"/>
<dbReference type="Gene3D" id="1.10.287.950">
    <property type="entry name" value="Methyl-accepting chemotaxis protein"/>
    <property type="match status" value="1"/>
</dbReference>
<feature type="domain" description="Methyl-accepting transducer" evidence="6">
    <location>
        <begin position="1"/>
        <end position="126"/>
    </location>
</feature>
<dbReference type="AlphaFoldDB" id="A0A377M008"/>
<dbReference type="GO" id="GO:0006935">
    <property type="term" value="P:chemotaxis"/>
    <property type="evidence" value="ECO:0007669"/>
    <property type="project" value="UniProtKB-KW"/>
</dbReference>
<evidence type="ECO:0000256" key="4">
    <source>
        <dbReference type="ARBA" id="ARBA00029447"/>
    </source>
</evidence>
<dbReference type="PANTHER" id="PTHR43531:SF14">
    <property type="entry name" value="METHYL-ACCEPTING CHEMOTAXIS PROTEIN I-RELATED"/>
    <property type="match status" value="1"/>
</dbReference>
<dbReference type="Pfam" id="PF00015">
    <property type="entry name" value="MCPsignal"/>
    <property type="match status" value="1"/>
</dbReference>
<dbReference type="Proteomes" id="UP000255106">
    <property type="component" value="Unassembled WGS sequence"/>
</dbReference>
<dbReference type="PRINTS" id="PR00260">
    <property type="entry name" value="CHEMTRNSDUCR"/>
</dbReference>
<keyword evidence="3 5" id="KW-0807">Transducer</keyword>
<reference evidence="7 8" key="1">
    <citation type="submission" date="2018-06" db="EMBL/GenBank/DDBJ databases">
        <authorList>
            <consortium name="Pathogen Informatics"/>
            <person name="Doyle S."/>
        </authorList>
    </citation>
    <scope>NUCLEOTIDE SEQUENCE [LARGE SCALE GENOMIC DNA]</scope>
    <source>
        <strain evidence="7 8">NCTC10005</strain>
    </source>
</reference>
<dbReference type="InterPro" id="IPR004089">
    <property type="entry name" value="MCPsignal_dom"/>
</dbReference>
<evidence type="ECO:0000313" key="8">
    <source>
        <dbReference type="Proteomes" id="UP000255106"/>
    </source>
</evidence>
<evidence type="ECO:0000259" key="6">
    <source>
        <dbReference type="PROSITE" id="PS50111"/>
    </source>
</evidence>
<dbReference type="InterPro" id="IPR051310">
    <property type="entry name" value="MCP_chemotaxis"/>
</dbReference>
<gene>
    <name evidence="7" type="primary">tap_2</name>
    <name evidence="7" type="ORF">NCTC10005_03828</name>
</gene>
<evidence type="ECO:0000256" key="5">
    <source>
        <dbReference type="PROSITE-ProRule" id="PRU00284"/>
    </source>
</evidence>
<dbReference type="PROSITE" id="PS50111">
    <property type="entry name" value="CHEMOTAXIS_TRANSDUC_2"/>
    <property type="match status" value="1"/>
</dbReference>